<dbReference type="NCBIfam" id="TIGR00869">
    <property type="entry name" value="sec62"/>
    <property type="match status" value="1"/>
</dbReference>
<evidence type="ECO:0000256" key="9">
    <source>
        <dbReference type="ARBA" id="ARBA00023010"/>
    </source>
</evidence>
<proteinExistence type="inferred from homology"/>
<dbReference type="GO" id="GO:0031204">
    <property type="term" value="P:post-translational protein targeting to membrane, translocation"/>
    <property type="evidence" value="ECO:0007669"/>
    <property type="project" value="TreeGrafter"/>
</dbReference>
<keyword evidence="13" id="KW-1185">Reference proteome</keyword>
<dbReference type="Proteomes" id="UP000191024">
    <property type="component" value="Chromosome E"/>
</dbReference>
<comment type="similarity">
    <text evidence="2">Belongs to the SEC62 family.</text>
</comment>
<name>A0A1G4JMQ2_9SACH</name>
<dbReference type="Pfam" id="PF03839">
    <property type="entry name" value="Sec62"/>
    <property type="match status" value="1"/>
</dbReference>
<sequence length="250" mass="28961">MATHESPAAVAALLRRHKLLKQRQGIFQSRNVDFFRYKRFVRALNSPEYKTKSEKHPEKYPAIRNDEDAKRVFISLITAQLVVPCQKLHSAECKENGLRPNKDSPNLLLKDKATLIPDEYYVWNYNPKTLMDYLLVVGIVVGILAFVCYPLWPTSMRRGVYYLSLVLLALIAAFFGVAIVRFVVYLISLGFVSQKGGFWLFPNLFEDCGVVESFKPLYGYGETECYSYQKRLRRRKRKQDKKAKDEASEK</sequence>
<comment type="subcellular location">
    <subcellularLocation>
        <location evidence="1">Endoplasmic reticulum membrane</location>
        <topology evidence="1">Multi-pass membrane protein</topology>
    </subcellularLocation>
</comment>
<organism evidence="12 13">
    <name type="scientific">Lachancea mirantina</name>
    <dbReference type="NCBI Taxonomy" id="1230905"/>
    <lineage>
        <taxon>Eukaryota</taxon>
        <taxon>Fungi</taxon>
        <taxon>Dikarya</taxon>
        <taxon>Ascomycota</taxon>
        <taxon>Saccharomycotina</taxon>
        <taxon>Saccharomycetes</taxon>
        <taxon>Saccharomycetales</taxon>
        <taxon>Saccharomycetaceae</taxon>
        <taxon>Lachancea</taxon>
    </lineage>
</organism>
<evidence type="ECO:0000313" key="12">
    <source>
        <dbReference type="EMBL" id="SCU91911.1"/>
    </source>
</evidence>
<dbReference type="PANTHER" id="PTHR12443:SF9">
    <property type="entry name" value="TRANSLOCATION PROTEIN SEC62"/>
    <property type="match status" value="1"/>
</dbReference>
<keyword evidence="6" id="KW-0256">Endoplasmic reticulum</keyword>
<evidence type="ECO:0000313" key="13">
    <source>
        <dbReference type="Proteomes" id="UP000191024"/>
    </source>
</evidence>
<dbReference type="EMBL" id="LT598465">
    <property type="protein sequence ID" value="SCU91911.1"/>
    <property type="molecule type" value="Genomic_DNA"/>
</dbReference>
<evidence type="ECO:0000256" key="7">
    <source>
        <dbReference type="ARBA" id="ARBA00022927"/>
    </source>
</evidence>
<dbReference type="GO" id="GO:0005789">
    <property type="term" value="C:endoplasmic reticulum membrane"/>
    <property type="evidence" value="ECO:0007669"/>
    <property type="project" value="UniProtKB-SubCell"/>
</dbReference>
<evidence type="ECO:0000256" key="5">
    <source>
        <dbReference type="ARBA" id="ARBA00022692"/>
    </source>
</evidence>
<evidence type="ECO:0000256" key="11">
    <source>
        <dbReference type="SAM" id="Phobius"/>
    </source>
</evidence>
<dbReference type="STRING" id="1230905.A0A1G4JMQ2"/>
<evidence type="ECO:0000256" key="8">
    <source>
        <dbReference type="ARBA" id="ARBA00022989"/>
    </source>
</evidence>
<accession>A0A1G4JMQ2</accession>
<evidence type="ECO:0000256" key="10">
    <source>
        <dbReference type="ARBA" id="ARBA00023136"/>
    </source>
</evidence>
<dbReference type="InterPro" id="IPR004728">
    <property type="entry name" value="Sec62"/>
</dbReference>
<keyword evidence="7" id="KW-0653">Protein transport</keyword>
<evidence type="ECO:0000256" key="1">
    <source>
        <dbReference type="ARBA" id="ARBA00004477"/>
    </source>
</evidence>
<protein>
    <recommendedName>
        <fullName evidence="3">Translocation protein SEC62</fullName>
    </recommendedName>
</protein>
<evidence type="ECO:0000256" key="6">
    <source>
        <dbReference type="ARBA" id="ARBA00022824"/>
    </source>
</evidence>
<keyword evidence="4" id="KW-0813">Transport</keyword>
<dbReference type="OrthoDB" id="200187at2759"/>
<keyword evidence="10 11" id="KW-0472">Membrane</keyword>
<dbReference type="PANTHER" id="PTHR12443">
    <property type="entry name" value="TRANSLOCATION PROTEIN SEC62"/>
    <property type="match status" value="1"/>
</dbReference>
<keyword evidence="8 11" id="KW-1133">Transmembrane helix</keyword>
<dbReference type="InterPro" id="IPR011553">
    <property type="entry name" value="Sec62_asco"/>
</dbReference>
<feature type="transmembrane region" description="Helical" evidence="11">
    <location>
        <begin position="164"/>
        <end position="187"/>
    </location>
</feature>
<feature type="transmembrane region" description="Helical" evidence="11">
    <location>
        <begin position="133"/>
        <end position="152"/>
    </location>
</feature>
<reference evidence="12 13" key="1">
    <citation type="submission" date="2016-03" db="EMBL/GenBank/DDBJ databases">
        <authorList>
            <person name="Devillers H."/>
        </authorList>
    </citation>
    <scope>NUCLEOTIDE SEQUENCE [LARGE SCALE GENOMIC DNA]</scope>
    <source>
        <strain evidence="12">CBS 11717</strain>
    </source>
</reference>
<keyword evidence="5 11" id="KW-0812">Transmembrane</keyword>
<dbReference type="AlphaFoldDB" id="A0A1G4JMQ2"/>
<evidence type="ECO:0000256" key="3">
    <source>
        <dbReference type="ARBA" id="ARBA00021257"/>
    </source>
</evidence>
<keyword evidence="9" id="KW-0811">Translocation</keyword>
<gene>
    <name evidence="12" type="ORF">LAMI_0E07866G</name>
</gene>
<evidence type="ECO:0000256" key="2">
    <source>
        <dbReference type="ARBA" id="ARBA00010604"/>
    </source>
</evidence>
<evidence type="ECO:0000256" key="4">
    <source>
        <dbReference type="ARBA" id="ARBA00022448"/>
    </source>
</evidence>